<evidence type="ECO:0000256" key="5">
    <source>
        <dbReference type="ARBA" id="ARBA00023163"/>
    </source>
</evidence>
<comment type="function">
    <text evidence="6">Involved in transcription antitermination. Required for transcription of ribosomal RNA (rRNA) genes. Binds specifically to the boxA antiterminator sequence of the ribosomal RNA (rrn) operons.</text>
</comment>
<dbReference type="AlphaFoldDB" id="A0A1H9B3V1"/>
<comment type="similarity">
    <text evidence="1 6">Belongs to the NusB family.</text>
</comment>
<name>A0A1H9B3V1_9GAMM</name>
<dbReference type="GO" id="GO:0006353">
    <property type="term" value="P:DNA-templated transcription termination"/>
    <property type="evidence" value="ECO:0007669"/>
    <property type="project" value="UniProtKB-UniRule"/>
</dbReference>
<evidence type="ECO:0000313" key="9">
    <source>
        <dbReference type="Proteomes" id="UP000199496"/>
    </source>
</evidence>
<keyword evidence="2 6" id="KW-0889">Transcription antitermination</keyword>
<sequence>MNQPHSMDHRRLIHARRHARRLVMQALYQWQLTGYHPKDILAQFKEDPEMEKADWEYFRMILLGVTDQVKVVDALVEPHLDRPMEQVDPVERAILRLSAYELHHCPEVPYKVAITEAVALARKFGAEQGHRFVNGVIDKVAAQVSIR</sequence>
<dbReference type="PANTHER" id="PTHR11078:SF3">
    <property type="entry name" value="ANTITERMINATION NUSB DOMAIN-CONTAINING PROTEIN"/>
    <property type="match status" value="1"/>
</dbReference>
<evidence type="ECO:0000256" key="6">
    <source>
        <dbReference type="HAMAP-Rule" id="MF_00073"/>
    </source>
</evidence>
<dbReference type="Pfam" id="PF01029">
    <property type="entry name" value="NusB"/>
    <property type="match status" value="1"/>
</dbReference>
<evidence type="ECO:0000313" key="8">
    <source>
        <dbReference type="EMBL" id="SEP83525.1"/>
    </source>
</evidence>
<dbReference type="Proteomes" id="UP000199496">
    <property type="component" value="Unassembled WGS sequence"/>
</dbReference>
<dbReference type="HAMAP" id="MF_00073">
    <property type="entry name" value="NusB"/>
    <property type="match status" value="1"/>
</dbReference>
<dbReference type="SUPFAM" id="SSF48013">
    <property type="entry name" value="NusB-like"/>
    <property type="match status" value="1"/>
</dbReference>
<dbReference type="NCBIfam" id="TIGR01951">
    <property type="entry name" value="nusB"/>
    <property type="match status" value="1"/>
</dbReference>
<dbReference type="GO" id="GO:0031564">
    <property type="term" value="P:transcription antitermination"/>
    <property type="evidence" value="ECO:0007669"/>
    <property type="project" value="UniProtKB-KW"/>
</dbReference>
<evidence type="ECO:0000256" key="4">
    <source>
        <dbReference type="ARBA" id="ARBA00023015"/>
    </source>
</evidence>
<dbReference type="InterPro" id="IPR011605">
    <property type="entry name" value="NusB_fam"/>
</dbReference>
<dbReference type="OrthoDB" id="9789556at2"/>
<evidence type="ECO:0000256" key="1">
    <source>
        <dbReference type="ARBA" id="ARBA00005952"/>
    </source>
</evidence>
<evidence type="ECO:0000256" key="3">
    <source>
        <dbReference type="ARBA" id="ARBA00022884"/>
    </source>
</evidence>
<dbReference type="GO" id="GO:0005829">
    <property type="term" value="C:cytosol"/>
    <property type="evidence" value="ECO:0007669"/>
    <property type="project" value="TreeGrafter"/>
</dbReference>
<dbReference type="PANTHER" id="PTHR11078">
    <property type="entry name" value="N UTILIZATION SUBSTANCE PROTEIN B-RELATED"/>
    <property type="match status" value="1"/>
</dbReference>
<keyword evidence="4 6" id="KW-0805">Transcription regulation</keyword>
<evidence type="ECO:0000259" key="7">
    <source>
        <dbReference type="Pfam" id="PF01029"/>
    </source>
</evidence>
<dbReference type="STRING" id="867345.SAMN05421693_10792"/>
<keyword evidence="5 6" id="KW-0804">Transcription</keyword>
<organism evidence="8 9">
    <name type="scientific">Ectothiorhodospira magna</name>
    <dbReference type="NCBI Taxonomy" id="867345"/>
    <lineage>
        <taxon>Bacteria</taxon>
        <taxon>Pseudomonadati</taxon>
        <taxon>Pseudomonadota</taxon>
        <taxon>Gammaproteobacteria</taxon>
        <taxon>Chromatiales</taxon>
        <taxon>Ectothiorhodospiraceae</taxon>
        <taxon>Ectothiorhodospira</taxon>
    </lineage>
</organism>
<keyword evidence="9" id="KW-1185">Reference proteome</keyword>
<gene>
    <name evidence="6" type="primary">nusB</name>
    <name evidence="8" type="ORF">SAMN05421693_10792</name>
</gene>
<dbReference type="RefSeq" id="WP_090204838.1">
    <property type="nucleotide sequence ID" value="NZ_FOFO01000007.1"/>
</dbReference>
<keyword evidence="3 6" id="KW-0694">RNA-binding</keyword>
<reference evidence="8 9" key="1">
    <citation type="submission" date="2016-10" db="EMBL/GenBank/DDBJ databases">
        <authorList>
            <person name="de Groot N.N."/>
        </authorList>
    </citation>
    <scope>NUCLEOTIDE SEQUENCE [LARGE SCALE GENOMIC DNA]</scope>
    <source>
        <strain evidence="8 9">B7-7</strain>
    </source>
</reference>
<dbReference type="EMBL" id="FOFO01000007">
    <property type="protein sequence ID" value="SEP83525.1"/>
    <property type="molecule type" value="Genomic_DNA"/>
</dbReference>
<dbReference type="InterPro" id="IPR006027">
    <property type="entry name" value="NusB_RsmB_TIM44"/>
</dbReference>
<feature type="domain" description="NusB/RsmB/TIM44" evidence="7">
    <location>
        <begin position="18"/>
        <end position="141"/>
    </location>
</feature>
<dbReference type="InterPro" id="IPR035926">
    <property type="entry name" value="NusB-like_sf"/>
</dbReference>
<proteinExistence type="inferred from homology"/>
<accession>A0A1H9B3V1</accession>
<dbReference type="GO" id="GO:0003723">
    <property type="term" value="F:RNA binding"/>
    <property type="evidence" value="ECO:0007669"/>
    <property type="project" value="UniProtKB-UniRule"/>
</dbReference>
<protein>
    <recommendedName>
        <fullName evidence="6">Transcription antitermination protein NusB</fullName>
    </recommendedName>
    <alternativeName>
        <fullName evidence="6">Antitermination factor NusB</fullName>
    </alternativeName>
</protein>
<evidence type="ECO:0000256" key="2">
    <source>
        <dbReference type="ARBA" id="ARBA00022814"/>
    </source>
</evidence>
<dbReference type="Gene3D" id="1.10.940.10">
    <property type="entry name" value="NusB-like"/>
    <property type="match status" value="1"/>
</dbReference>